<feature type="chain" id="PRO_5045682923" evidence="2">
    <location>
        <begin position="27"/>
        <end position="326"/>
    </location>
</feature>
<dbReference type="PIRSF" id="PIRSF017082">
    <property type="entry name" value="YflP"/>
    <property type="match status" value="1"/>
</dbReference>
<keyword evidence="2" id="KW-0732">Signal</keyword>
<dbReference type="InterPro" id="IPR042100">
    <property type="entry name" value="Bug_dom1"/>
</dbReference>
<sequence length="326" mass="34701">MKFAVMRLALAPMLATSFIFTVPARAADVFPNRPIRVVVPSAPGGLLDVVTRLAAQKMSEKLGQPVVVENRAGGGTLVGTRFVRSAPADGYTLLAATNTITALPAVKLDPGYDLLKDFTGIGQIGRSPWFVLVGANQSDKSIADFIARGKSNPATMTFASAGFGTTPYLAAQSFLHRAGVKMLHIPYKGNSAVYPDLISGRVTMLFDGVGNTATMVKGGQLRALGVTSHKRLAAYPDIPTVAEQGLPDFTSYFYLALLAPAGTPKAVVQRLADALQSATSTKEMRQRFEADGIEPIATTPEEFNKALRRDLDDMAQLATTLGVKKE</sequence>
<dbReference type="PANTHER" id="PTHR42928:SF5">
    <property type="entry name" value="BLR1237 PROTEIN"/>
    <property type="match status" value="1"/>
</dbReference>
<proteinExistence type="inferred from homology"/>
<feature type="signal peptide" evidence="2">
    <location>
        <begin position="1"/>
        <end position="26"/>
    </location>
</feature>
<dbReference type="CDD" id="cd13578">
    <property type="entry name" value="PBP2_Bug27"/>
    <property type="match status" value="1"/>
</dbReference>
<protein>
    <submittedName>
        <fullName evidence="3">Tripartite tricarboxylate transporter substrate binding protein</fullName>
    </submittedName>
</protein>
<name>A0ABT6AWF9_9BURK</name>
<dbReference type="InterPro" id="IPR005064">
    <property type="entry name" value="BUG"/>
</dbReference>
<evidence type="ECO:0000256" key="1">
    <source>
        <dbReference type="ARBA" id="ARBA00006987"/>
    </source>
</evidence>
<accession>A0ABT6AWF9</accession>
<dbReference type="PANTHER" id="PTHR42928">
    <property type="entry name" value="TRICARBOXYLATE-BINDING PROTEIN"/>
    <property type="match status" value="1"/>
</dbReference>
<evidence type="ECO:0000313" key="4">
    <source>
        <dbReference type="Proteomes" id="UP001216674"/>
    </source>
</evidence>
<dbReference type="RefSeq" id="WP_276267096.1">
    <property type="nucleotide sequence ID" value="NZ_JARJLM010000455.1"/>
</dbReference>
<keyword evidence="4" id="KW-1185">Reference proteome</keyword>
<dbReference type="SUPFAM" id="SSF53850">
    <property type="entry name" value="Periplasmic binding protein-like II"/>
    <property type="match status" value="1"/>
</dbReference>
<dbReference type="Proteomes" id="UP001216674">
    <property type="component" value="Unassembled WGS sequence"/>
</dbReference>
<organism evidence="3 4">
    <name type="scientific">Cupriavidus basilensis</name>
    <dbReference type="NCBI Taxonomy" id="68895"/>
    <lineage>
        <taxon>Bacteria</taxon>
        <taxon>Pseudomonadati</taxon>
        <taxon>Pseudomonadota</taxon>
        <taxon>Betaproteobacteria</taxon>
        <taxon>Burkholderiales</taxon>
        <taxon>Burkholderiaceae</taxon>
        <taxon>Cupriavidus</taxon>
    </lineage>
</organism>
<comment type="caution">
    <text evidence="3">The sequence shown here is derived from an EMBL/GenBank/DDBJ whole genome shotgun (WGS) entry which is preliminary data.</text>
</comment>
<reference evidence="3 4" key="1">
    <citation type="submission" date="2023-03" db="EMBL/GenBank/DDBJ databases">
        <title>Draft assemblies of triclosan tolerant bacteria isolated from returned activated sludge.</title>
        <authorList>
            <person name="Van Hamelsveld S."/>
        </authorList>
    </citation>
    <scope>NUCLEOTIDE SEQUENCE [LARGE SCALE GENOMIC DNA]</scope>
    <source>
        <strain evidence="3 4">GW210010_S58</strain>
    </source>
</reference>
<dbReference type="Pfam" id="PF03401">
    <property type="entry name" value="TctC"/>
    <property type="match status" value="1"/>
</dbReference>
<evidence type="ECO:0000313" key="3">
    <source>
        <dbReference type="EMBL" id="MDF3836698.1"/>
    </source>
</evidence>
<dbReference type="Gene3D" id="3.40.190.10">
    <property type="entry name" value="Periplasmic binding protein-like II"/>
    <property type="match status" value="1"/>
</dbReference>
<dbReference type="Gene3D" id="3.40.190.150">
    <property type="entry name" value="Bordetella uptake gene, domain 1"/>
    <property type="match status" value="1"/>
</dbReference>
<evidence type="ECO:0000256" key="2">
    <source>
        <dbReference type="SAM" id="SignalP"/>
    </source>
</evidence>
<gene>
    <name evidence="3" type="ORF">P3W85_27630</name>
</gene>
<dbReference type="EMBL" id="JARJLM010000455">
    <property type="protein sequence ID" value="MDF3836698.1"/>
    <property type="molecule type" value="Genomic_DNA"/>
</dbReference>
<comment type="similarity">
    <text evidence="1">Belongs to the UPF0065 (bug) family.</text>
</comment>